<evidence type="ECO:0000256" key="1">
    <source>
        <dbReference type="PROSITE-ProRule" id="PRU00339"/>
    </source>
</evidence>
<accession>A0A5C6TSV2</accession>
<feature type="compositionally biased region" description="Pro residues" evidence="2">
    <location>
        <begin position="260"/>
        <end position="271"/>
    </location>
</feature>
<dbReference type="RefSeq" id="WP_147042746.1">
    <property type="nucleotide sequence ID" value="NZ_BAABIR010000003.1"/>
</dbReference>
<dbReference type="Gene3D" id="1.25.40.10">
    <property type="entry name" value="Tetratricopeptide repeat domain"/>
    <property type="match status" value="1"/>
</dbReference>
<feature type="region of interest" description="Disordered" evidence="2">
    <location>
        <begin position="250"/>
        <end position="271"/>
    </location>
</feature>
<dbReference type="InterPro" id="IPR019734">
    <property type="entry name" value="TPR_rpt"/>
</dbReference>
<reference evidence="3 4" key="1">
    <citation type="journal article" date="2015" name="J. Microbiol.">
        <title>Sphingosinicella ginsenosidimutans sp. nov., with ginsenoside converting activity.</title>
        <authorList>
            <person name="Kim J.K."/>
            <person name="Kang M.S."/>
            <person name="Park S.C."/>
            <person name="Kim K.M."/>
            <person name="Choi K."/>
            <person name="Yoon M.H."/>
            <person name="Im W.T."/>
        </authorList>
    </citation>
    <scope>NUCLEOTIDE SEQUENCE [LARGE SCALE GENOMIC DNA]</scope>
    <source>
        <strain evidence="3 4">BS-11</strain>
    </source>
</reference>
<organism evidence="3 4">
    <name type="scientific">Allosphingosinicella ginsenosidimutans</name>
    <dbReference type="NCBI Taxonomy" id="1176539"/>
    <lineage>
        <taxon>Bacteria</taxon>
        <taxon>Pseudomonadati</taxon>
        <taxon>Pseudomonadota</taxon>
        <taxon>Alphaproteobacteria</taxon>
        <taxon>Sphingomonadales</taxon>
        <taxon>Sphingomonadaceae</taxon>
        <taxon>Allosphingosinicella</taxon>
    </lineage>
</organism>
<sequence>MPFPPLILIAGLQATANPVPDAETRARYRACVDQVRASPEAGLEAASGWRIVGGGIYARQCMGLAYVALERWREAAEDYEQAAGELGAADARAPDFWVQAGNAWLAGGEAARAIQAFDAALRSDALSDQMRGEVRLDRARALVSLGSLDAARADLDQALTLVADDPMAWYLSAALAHRQHEPRAQADIEHALRLAPDNPDALLLAGTIAGEAGHMDEAERLYRRVVAAAPDSDAGRAAAASLATVHEVEAPAAASLPEASSPPPAPSPHSR</sequence>
<comment type="caution">
    <text evidence="3">The sequence shown here is derived from an EMBL/GenBank/DDBJ whole genome shotgun (WGS) entry which is preliminary data.</text>
</comment>
<evidence type="ECO:0000256" key="2">
    <source>
        <dbReference type="SAM" id="MobiDB-lite"/>
    </source>
</evidence>
<dbReference type="SUPFAM" id="SSF48452">
    <property type="entry name" value="TPR-like"/>
    <property type="match status" value="1"/>
</dbReference>
<feature type="repeat" description="TPR" evidence="1">
    <location>
        <begin position="199"/>
        <end position="232"/>
    </location>
</feature>
<keyword evidence="1" id="KW-0802">TPR repeat</keyword>
<keyword evidence="4" id="KW-1185">Reference proteome</keyword>
<protein>
    <submittedName>
        <fullName evidence="3">Tetratricopeptide repeat protein</fullName>
    </submittedName>
</protein>
<dbReference type="PROSITE" id="PS50005">
    <property type="entry name" value="TPR"/>
    <property type="match status" value="1"/>
</dbReference>
<dbReference type="InterPro" id="IPR011990">
    <property type="entry name" value="TPR-like_helical_dom_sf"/>
</dbReference>
<dbReference type="Pfam" id="PF13432">
    <property type="entry name" value="TPR_16"/>
    <property type="match status" value="2"/>
</dbReference>
<dbReference type="Proteomes" id="UP000321249">
    <property type="component" value="Unassembled WGS sequence"/>
</dbReference>
<evidence type="ECO:0000313" key="4">
    <source>
        <dbReference type="Proteomes" id="UP000321249"/>
    </source>
</evidence>
<evidence type="ECO:0000313" key="3">
    <source>
        <dbReference type="EMBL" id="TXC63336.1"/>
    </source>
</evidence>
<proteinExistence type="predicted"/>
<name>A0A5C6TSV2_9SPHN</name>
<gene>
    <name evidence="3" type="ORF">FRZ32_06475</name>
</gene>
<dbReference type="AlphaFoldDB" id="A0A5C6TSV2"/>
<feature type="compositionally biased region" description="Low complexity" evidence="2">
    <location>
        <begin position="250"/>
        <end position="259"/>
    </location>
</feature>
<dbReference type="OrthoDB" id="7566477at2"/>
<dbReference type="Pfam" id="PF14559">
    <property type="entry name" value="TPR_19"/>
    <property type="match status" value="1"/>
</dbReference>
<dbReference type="SMART" id="SM00028">
    <property type="entry name" value="TPR"/>
    <property type="match status" value="5"/>
</dbReference>
<dbReference type="EMBL" id="VOQQ01000001">
    <property type="protein sequence ID" value="TXC63336.1"/>
    <property type="molecule type" value="Genomic_DNA"/>
</dbReference>